<comment type="similarity">
    <text evidence="2">Belongs to the glycosyl hydrolase 3 family.</text>
</comment>
<comment type="catalytic activity">
    <reaction evidence="1">
        <text>Hydrolysis of terminal non-reducing N-acetyl-D-hexosamine residues in N-acetyl-beta-D-hexosaminides.</text>
        <dbReference type="EC" id="3.2.1.52"/>
    </reaction>
</comment>
<evidence type="ECO:0000259" key="7">
    <source>
        <dbReference type="Pfam" id="PF00933"/>
    </source>
</evidence>
<feature type="domain" description="Beta-lactamase-related" evidence="6">
    <location>
        <begin position="628"/>
        <end position="1027"/>
    </location>
</feature>
<evidence type="ECO:0000313" key="9">
    <source>
        <dbReference type="Proteomes" id="UP000441336"/>
    </source>
</evidence>
<protein>
    <recommendedName>
        <fullName evidence="3">beta-N-acetylhexosaminidase</fullName>
        <ecNumber evidence="3">3.2.1.52</ecNumber>
    </recommendedName>
</protein>
<evidence type="ECO:0000256" key="1">
    <source>
        <dbReference type="ARBA" id="ARBA00001231"/>
    </source>
</evidence>
<dbReference type="GO" id="GO:0005975">
    <property type="term" value="P:carbohydrate metabolic process"/>
    <property type="evidence" value="ECO:0007669"/>
    <property type="project" value="InterPro"/>
</dbReference>
<accession>A0A7K1TJI0</accession>
<dbReference type="PROSITE" id="PS00775">
    <property type="entry name" value="GLYCOSYL_HYDROL_F3"/>
    <property type="match status" value="1"/>
</dbReference>
<dbReference type="RefSeq" id="WP_157568774.1">
    <property type="nucleotide sequence ID" value="NZ_WQKZ01000005.1"/>
</dbReference>
<dbReference type="Gene3D" id="3.20.20.300">
    <property type="entry name" value="Glycoside hydrolase, family 3, N-terminal domain"/>
    <property type="match status" value="1"/>
</dbReference>
<dbReference type="InterPro" id="IPR019800">
    <property type="entry name" value="Glyco_hydro_3_AS"/>
</dbReference>
<dbReference type="EC" id="3.2.1.52" evidence="3"/>
<evidence type="ECO:0000256" key="3">
    <source>
        <dbReference type="ARBA" id="ARBA00012663"/>
    </source>
</evidence>
<dbReference type="PANTHER" id="PTHR30480">
    <property type="entry name" value="BETA-HEXOSAMINIDASE-RELATED"/>
    <property type="match status" value="1"/>
</dbReference>
<dbReference type="PANTHER" id="PTHR30480:SF13">
    <property type="entry name" value="BETA-HEXOSAMINIDASE"/>
    <property type="match status" value="1"/>
</dbReference>
<proteinExistence type="inferred from homology"/>
<dbReference type="EMBL" id="WQKZ01000005">
    <property type="protein sequence ID" value="MVN78555.1"/>
    <property type="molecule type" value="Genomic_DNA"/>
</dbReference>
<organism evidence="8 9">
    <name type="scientific">Hymenobacter ginkgonis</name>
    <dbReference type="NCBI Taxonomy" id="2682976"/>
    <lineage>
        <taxon>Bacteria</taxon>
        <taxon>Pseudomonadati</taxon>
        <taxon>Bacteroidota</taxon>
        <taxon>Cytophagia</taxon>
        <taxon>Cytophagales</taxon>
        <taxon>Hymenobacteraceae</taxon>
        <taxon>Hymenobacter</taxon>
    </lineage>
</organism>
<dbReference type="InterPro" id="IPR001764">
    <property type="entry name" value="Glyco_hydro_3_N"/>
</dbReference>
<keyword evidence="5" id="KW-0326">Glycosidase</keyword>
<comment type="caution">
    <text evidence="8">The sequence shown here is derived from an EMBL/GenBank/DDBJ whole genome shotgun (WGS) entry which is preliminary data.</text>
</comment>
<reference evidence="8 9" key="1">
    <citation type="submission" date="2019-12" db="EMBL/GenBank/DDBJ databases">
        <title>Hymenobacter sp. HMF4947 Genome sequencing and assembly.</title>
        <authorList>
            <person name="Kang H."/>
            <person name="Cha I."/>
            <person name="Kim H."/>
            <person name="Joh K."/>
        </authorList>
    </citation>
    <scope>NUCLEOTIDE SEQUENCE [LARGE SCALE GENOMIC DNA]</scope>
    <source>
        <strain evidence="8 9">HMF4947</strain>
    </source>
</reference>
<keyword evidence="9" id="KW-1185">Reference proteome</keyword>
<dbReference type="Pfam" id="PF00144">
    <property type="entry name" value="Beta-lactamase"/>
    <property type="match status" value="1"/>
</dbReference>
<gene>
    <name evidence="8" type="ORF">GO988_19665</name>
</gene>
<feature type="domain" description="Glycoside hydrolase family 3 N-terminal" evidence="7">
    <location>
        <begin position="76"/>
        <end position="391"/>
    </location>
</feature>
<dbReference type="AlphaFoldDB" id="A0A7K1TJI0"/>
<dbReference type="InterPro" id="IPR017853">
    <property type="entry name" value="GH"/>
</dbReference>
<dbReference type="InterPro" id="IPR036962">
    <property type="entry name" value="Glyco_hydro_3_N_sf"/>
</dbReference>
<evidence type="ECO:0000256" key="5">
    <source>
        <dbReference type="ARBA" id="ARBA00023295"/>
    </source>
</evidence>
<dbReference type="Gene3D" id="3.40.50.1700">
    <property type="entry name" value="Glycoside hydrolase family 3 C-terminal domain"/>
    <property type="match status" value="1"/>
</dbReference>
<dbReference type="SUPFAM" id="SSF56601">
    <property type="entry name" value="beta-lactamase/transpeptidase-like"/>
    <property type="match status" value="1"/>
</dbReference>
<dbReference type="GO" id="GO:0009254">
    <property type="term" value="P:peptidoglycan turnover"/>
    <property type="evidence" value="ECO:0007669"/>
    <property type="project" value="TreeGrafter"/>
</dbReference>
<dbReference type="SUPFAM" id="SSF51445">
    <property type="entry name" value="(Trans)glycosidases"/>
    <property type="match status" value="1"/>
</dbReference>
<dbReference type="Gene3D" id="3.40.710.10">
    <property type="entry name" value="DD-peptidase/beta-lactamase superfamily"/>
    <property type="match status" value="1"/>
</dbReference>
<evidence type="ECO:0000256" key="4">
    <source>
        <dbReference type="ARBA" id="ARBA00022801"/>
    </source>
</evidence>
<dbReference type="GO" id="GO:0004563">
    <property type="term" value="F:beta-N-acetylhexosaminidase activity"/>
    <property type="evidence" value="ECO:0007669"/>
    <property type="project" value="UniProtKB-EC"/>
</dbReference>
<keyword evidence="4 8" id="KW-0378">Hydrolase</keyword>
<dbReference type="InterPro" id="IPR012338">
    <property type="entry name" value="Beta-lactam/transpept-like"/>
</dbReference>
<evidence type="ECO:0000259" key="6">
    <source>
        <dbReference type="Pfam" id="PF00144"/>
    </source>
</evidence>
<sequence>MLVSSLAVFPLRTKYLLLFLLLVGPLLAVGQRRSAARPTKKTVALKPAPVSGTTPAFLRYLHSPWVDSLMRTLTPRQRVAQLFMVAAYSNKPAIYQDSISTLIKQYGIGGLIYFQGGPVRQTRLLNRFQSQSQVPLLVAMDGEWGAGMRLDSVLRFPYQMSLGAVPQADSALIYEMGREVAQQFRRLGMHVNFAPVVDVNNNPANPVIGFRSWGEDPVAVSRLSRLYMKGMQDAGVLAVAKHFPGHGDVDADSHLALPLVRVDRGRLDSLELPPFKSMISSGIGGMMVAHLNVPTLDTSGDPSTLSKLIVTGVLRQQLGFKGVVFTDAMNMQGVIKRVPPGEAEVRALLAGNDVLEFSKNVPLALQTVLAAVDSGRISQARIDESCRRVLALKQWAGLKAYQPVSEQHIFEDLNPAHARYVSHRLTERSITLLRNQHTILPLQRLDTLRIATLVLGGTPGDTTDFQRAVADYAPVVHFHLPAAPTLDELVDIRAKLFSYDVVLVALQSLGRLPATSFGITPEDNLLLRELTKPGQQVILSVFGSAYAVAKVRDFDRASAVVLAYQESPQAQELAAQLIFGGIGASGKLPVTVANNLPAGFGLSTTPGLRLAYAHPEDAGMDRRLEARVDSLMQQALAAQATPGGQVLIAHRGVVVLRKSYGYQAAISGAASPVAATPTGIVASAAGNFGSEPGAAGASSVAAAPRPVGPRLVQNTDVYDLASLTKVLASTPALLKLQEQGKFSPDSTLGQFFPFLQKTNKANLKLRDVLAHQAGLPAWIPFWKALTKPDGTLRRRWFRADSSARFPLPVARGLWGRRKLPAYIYAQIGAAPLNAKPGYVYSDLSFYLYPWLVQRRTGQHFEDFLTKHIYRPLGSNLHFQPLHHFAEGRLVPTEYDSLFRRQLLRGYVDDEGAALLGGISGHAGLFGSANDVAQLAQAYAWGGRYGGQQIFQANVLADYTRCQFCGTGNRRGLGFDRPSRPAAGNTAPGASASSFGHSGFTGTYFWVDPEKELVVVVLTNRVNPSRRNNKLSQLNVRTQIQQVAIEAIRP</sequence>
<evidence type="ECO:0000313" key="8">
    <source>
        <dbReference type="EMBL" id="MVN78555.1"/>
    </source>
</evidence>
<dbReference type="InterPro" id="IPR050226">
    <property type="entry name" value="NagZ_Beta-hexosaminidase"/>
</dbReference>
<dbReference type="Pfam" id="PF00933">
    <property type="entry name" value="Glyco_hydro_3"/>
    <property type="match status" value="1"/>
</dbReference>
<name>A0A7K1TJI0_9BACT</name>
<evidence type="ECO:0000256" key="2">
    <source>
        <dbReference type="ARBA" id="ARBA00005336"/>
    </source>
</evidence>
<dbReference type="InterPro" id="IPR036881">
    <property type="entry name" value="Glyco_hydro_3_C_sf"/>
</dbReference>
<dbReference type="SUPFAM" id="SSF52279">
    <property type="entry name" value="Beta-D-glucan exohydrolase, C-terminal domain"/>
    <property type="match status" value="1"/>
</dbReference>
<dbReference type="InterPro" id="IPR001466">
    <property type="entry name" value="Beta-lactam-related"/>
</dbReference>
<dbReference type="Proteomes" id="UP000441336">
    <property type="component" value="Unassembled WGS sequence"/>
</dbReference>